<name>A0A4R3VE26_ROSSA</name>
<proteinExistence type="predicted"/>
<dbReference type="EMBL" id="SMBU01000007">
    <property type="protein sequence ID" value="TCV00995.1"/>
    <property type="molecule type" value="Genomic_DNA"/>
</dbReference>
<dbReference type="InterPro" id="IPR035242">
    <property type="entry name" value="DUF5329"/>
</dbReference>
<protein>
    <recommendedName>
        <fullName evidence="4">DUF5329 domain-containing protein</fullName>
    </recommendedName>
</protein>
<organism evidence="2 3">
    <name type="scientific">Roseateles saccharophilus</name>
    <name type="common">Pseudomonas saccharophila</name>
    <dbReference type="NCBI Taxonomy" id="304"/>
    <lineage>
        <taxon>Bacteria</taxon>
        <taxon>Pseudomonadati</taxon>
        <taxon>Pseudomonadota</taxon>
        <taxon>Betaproteobacteria</taxon>
        <taxon>Burkholderiales</taxon>
        <taxon>Sphaerotilaceae</taxon>
        <taxon>Roseateles</taxon>
    </lineage>
</organism>
<feature type="chain" id="PRO_5020913476" description="DUF5329 domain-containing protein" evidence="1">
    <location>
        <begin position="23"/>
        <end position="131"/>
    </location>
</feature>
<keyword evidence="1" id="KW-0732">Signal</keyword>
<keyword evidence="3" id="KW-1185">Reference proteome</keyword>
<feature type="signal peptide" evidence="1">
    <location>
        <begin position="1"/>
        <end position="22"/>
    </location>
</feature>
<accession>A0A4R3VE26</accession>
<evidence type="ECO:0000313" key="2">
    <source>
        <dbReference type="EMBL" id="TCV00995.1"/>
    </source>
</evidence>
<reference evidence="2 3" key="1">
    <citation type="submission" date="2019-03" db="EMBL/GenBank/DDBJ databases">
        <title>Genomic Encyclopedia of Type Strains, Phase IV (KMG-IV): sequencing the most valuable type-strain genomes for metagenomic binning, comparative biology and taxonomic classification.</title>
        <authorList>
            <person name="Goeker M."/>
        </authorList>
    </citation>
    <scope>NUCLEOTIDE SEQUENCE [LARGE SCALE GENOMIC DNA]</scope>
    <source>
        <strain evidence="2 3">DSM 654</strain>
    </source>
</reference>
<dbReference type="AlphaFoldDB" id="A0A4R3VE26"/>
<dbReference type="Proteomes" id="UP000295110">
    <property type="component" value="Unassembled WGS sequence"/>
</dbReference>
<evidence type="ECO:0000256" key="1">
    <source>
        <dbReference type="SAM" id="SignalP"/>
    </source>
</evidence>
<evidence type="ECO:0008006" key="4">
    <source>
        <dbReference type="Google" id="ProtNLM"/>
    </source>
</evidence>
<dbReference type="Pfam" id="PF17263">
    <property type="entry name" value="DUF5329"/>
    <property type="match status" value="1"/>
</dbReference>
<evidence type="ECO:0000313" key="3">
    <source>
        <dbReference type="Proteomes" id="UP000295110"/>
    </source>
</evidence>
<sequence length="131" mass="14006">MRIAPAFFASLALLAAAGEAIAAPLPPAARAEVNALLNRLQASGCEFNRNGSWYTGAEAKAHLLKKLDYLEGKDMVQTPEQFIERGASDSSMSGKPYLVRCAGSKAPVESAQWLKAELQTVRAMRAASSPR</sequence>
<gene>
    <name evidence="2" type="ORF">EV671_1007124</name>
</gene>
<comment type="caution">
    <text evidence="2">The sequence shown here is derived from an EMBL/GenBank/DDBJ whole genome shotgun (WGS) entry which is preliminary data.</text>
</comment>